<evidence type="ECO:0000256" key="12">
    <source>
        <dbReference type="ARBA" id="ARBA00031533"/>
    </source>
</evidence>
<comment type="caution">
    <text evidence="15">The sequence shown here is derived from an EMBL/GenBank/DDBJ whole genome shotgun (WGS) entry which is preliminary data.</text>
</comment>
<organism evidence="15 16">
    <name type="scientific">Arsenicicoccus piscis</name>
    <dbReference type="NCBI Taxonomy" id="673954"/>
    <lineage>
        <taxon>Bacteria</taxon>
        <taxon>Bacillati</taxon>
        <taxon>Actinomycetota</taxon>
        <taxon>Actinomycetes</taxon>
        <taxon>Micrococcales</taxon>
        <taxon>Intrasporangiaceae</taxon>
        <taxon>Arsenicicoccus</taxon>
    </lineage>
</organism>
<dbReference type="InterPro" id="IPR027268">
    <property type="entry name" value="Peptidase_M4/M1_CTD_sf"/>
</dbReference>
<dbReference type="PRINTS" id="PR00756">
    <property type="entry name" value="ALADIPTASE"/>
</dbReference>
<gene>
    <name evidence="15" type="ORF">GCM10025862_14780</name>
</gene>
<dbReference type="Gene3D" id="2.60.40.1730">
    <property type="entry name" value="tricorn interacting facor f3 domain"/>
    <property type="match status" value="1"/>
</dbReference>
<evidence type="ECO:0000313" key="15">
    <source>
        <dbReference type="EMBL" id="GMA19457.1"/>
    </source>
</evidence>
<sequence length="436" mass="48737">MSQFTPDPYVPGHGDTRYHVTHYDLSLDYKVATNRLEGTATLTVVPVQELDELSLDLHGLHVSSVSVDGRRPQRSGQRGDCLTVRPVAPLPPDRPVTVVVRYSGKPRPVRGPHGTAGWEELTDGVLVGSQPYGAPSWFPCNDWAADKATYRVAVTVAAAYHVAGNGELVSRRRRGASTTWVYEQREPMAPYLASVQIGPAEVEHRAASVPVEIVHPRGLAVGPGTAFAEQVAMLELYERLFGPYPFSTYRVGITDDPLEIPLEAQGFASFGRNHVVPRWDNERLVAHELSHQWFGNSLTAESWEDIWLHEGFACYSEWLWSEHSGRGTAQQQAAVHWQRLARSPQDLLVGSPGSSDMFDDRVYKRGALTVHAIRALLGDRDFFEMLRTWTTRHRHGVVTTMMFAHHVQAFTREPVAPLLDRWLYTEALSPLPQLEA</sequence>
<evidence type="ECO:0000256" key="4">
    <source>
        <dbReference type="ARBA" id="ARBA00012564"/>
    </source>
</evidence>
<dbReference type="Pfam" id="PF17900">
    <property type="entry name" value="Peptidase_M1_N"/>
    <property type="match status" value="1"/>
</dbReference>
<dbReference type="Proteomes" id="UP001157109">
    <property type="component" value="Unassembled WGS sequence"/>
</dbReference>
<dbReference type="Gene3D" id="1.10.390.10">
    <property type="entry name" value="Neutral Protease Domain 2"/>
    <property type="match status" value="1"/>
</dbReference>
<feature type="domain" description="Peptidase M1 membrane alanine aminopeptidase" evidence="13">
    <location>
        <begin position="279"/>
        <end position="422"/>
    </location>
</feature>
<evidence type="ECO:0000256" key="9">
    <source>
        <dbReference type="ARBA" id="ARBA00022833"/>
    </source>
</evidence>
<comment type="catalytic activity">
    <reaction evidence="1">
        <text>Release of an N-terminal amino acid, Xaa-|-Yaa- from a peptide, amide or arylamide. Xaa is preferably Ala, but may be most amino acids including Pro (slow action). When a terminal hydrophobic residue is followed by a prolyl residue, the two may be released as an intact Xaa-Pro dipeptide.</text>
        <dbReference type="EC" id="3.4.11.2"/>
    </reaction>
</comment>
<evidence type="ECO:0000256" key="7">
    <source>
        <dbReference type="ARBA" id="ARBA00022723"/>
    </source>
</evidence>
<dbReference type="RefSeq" id="WP_241444730.1">
    <property type="nucleotide sequence ID" value="NZ_BSUJ01000001.1"/>
</dbReference>
<keyword evidence="10" id="KW-0482">Metalloprotease</keyword>
<evidence type="ECO:0000256" key="11">
    <source>
        <dbReference type="ARBA" id="ARBA00029811"/>
    </source>
</evidence>
<dbReference type="CDD" id="cd09603">
    <property type="entry name" value="M1_APN_like"/>
    <property type="match status" value="1"/>
</dbReference>
<evidence type="ECO:0000256" key="3">
    <source>
        <dbReference type="ARBA" id="ARBA00010136"/>
    </source>
</evidence>
<evidence type="ECO:0000256" key="6">
    <source>
        <dbReference type="ARBA" id="ARBA00022670"/>
    </source>
</evidence>
<keyword evidence="9" id="KW-0862">Zinc</keyword>
<dbReference type="InterPro" id="IPR045357">
    <property type="entry name" value="Aminopeptidase_N-like_N"/>
</dbReference>
<comment type="cofactor">
    <cofactor evidence="2">
        <name>Zn(2+)</name>
        <dbReference type="ChEBI" id="CHEBI:29105"/>
    </cofactor>
</comment>
<dbReference type="Pfam" id="PF01433">
    <property type="entry name" value="Peptidase_M1"/>
    <property type="match status" value="1"/>
</dbReference>
<dbReference type="InterPro" id="IPR014782">
    <property type="entry name" value="Peptidase_M1_dom"/>
</dbReference>
<feature type="domain" description="Aminopeptidase N-like N-terminal" evidence="14">
    <location>
        <begin position="21"/>
        <end position="192"/>
    </location>
</feature>
<evidence type="ECO:0000256" key="5">
    <source>
        <dbReference type="ARBA" id="ARBA00015611"/>
    </source>
</evidence>
<dbReference type="InterPro" id="IPR001930">
    <property type="entry name" value="Peptidase_M1"/>
</dbReference>
<comment type="similarity">
    <text evidence="3">Belongs to the peptidase M1 family.</text>
</comment>
<keyword evidence="8" id="KW-0378">Hydrolase</keyword>
<dbReference type="InterPro" id="IPR042097">
    <property type="entry name" value="Aminopeptidase_N-like_N_sf"/>
</dbReference>
<accession>A0ABQ6HNA6</accession>
<dbReference type="InterPro" id="IPR050344">
    <property type="entry name" value="Peptidase_M1_aminopeptidases"/>
</dbReference>
<evidence type="ECO:0000256" key="10">
    <source>
        <dbReference type="ARBA" id="ARBA00023049"/>
    </source>
</evidence>
<evidence type="ECO:0000259" key="13">
    <source>
        <dbReference type="Pfam" id="PF01433"/>
    </source>
</evidence>
<dbReference type="PANTHER" id="PTHR11533">
    <property type="entry name" value="PROTEASE M1 ZINC METALLOPROTEASE"/>
    <property type="match status" value="1"/>
</dbReference>
<proteinExistence type="inferred from homology"/>
<keyword evidence="16" id="KW-1185">Reference proteome</keyword>
<protein>
    <recommendedName>
        <fullName evidence="5">Aminopeptidase N</fullName>
        <ecNumber evidence="4">3.4.11.2</ecNumber>
    </recommendedName>
    <alternativeName>
        <fullName evidence="11">Alanine aminopeptidase</fullName>
    </alternativeName>
    <alternativeName>
        <fullName evidence="12">Lysyl aminopeptidase</fullName>
    </alternativeName>
</protein>
<dbReference type="EC" id="3.4.11.2" evidence="4"/>
<name>A0ABQ6HNA6_9MICO</name>
<keyword evidence="6" id="KW-0645">Protease</keyword>
<evidence type="ECO:0000259" key="14">
    <source>
        <dbReference type="Pfam" id="PF17900"/>
    </source>
</evidence>
<evidence type="ECO:0000256" key="8">
    <source>
        <dbReference type="ARBA" id="ARBA00022801"/>
    </source>
</evidence>
<keyword evidence="7" id="KW-0479">Metal-binding</keyword>
<dbReference type="SUPFAM" id="SSF55486">
    <property type="entry name" value="Metalloproteases ('zincins'), catalytic domain"/>
    <property type="match status" value="1"/>
</dbReference>
<evidence type="ECO:0000256" key="2">
    <source>
        <dbReference type="ARBA" id="ARBA00001947"/>
    </source>
</evidence>
<reference evidence="16" key="1">
    <citation type="journal article" date="2019" name="Int. J. Syst. Evol. Microbiol.">
        <title>The Global Catalogue of Microorganisms (GCM) 10K type strain sequencing project: providing services to taxonomists for standard genome sequencing and annotation.</title>
        <authorList>
            <consortium name="The Broad Institute Genomics Platform"/>
            <consortium name="The Broad Institute Genome Sequencing Center for Infectious Disease"/>
            <person name="Wu L."/>
            <person name="Ma J."/>
        </authorList>
    </citation>
    <scope>NUCLEOTIDE SEQUENCE [LARGE SCALE GENOMIC DNA]</scope>
    <source>
        <strain evidence="16">NBRC 105830</strain>
    </source>
</reference>
<evidence type="ECO:0000313" key="16">
    <source>
        <dbReference type="Proteomes" id="UP001157109"/>
    </source>
</evidence>
<dbReference type="SUPFAM" id="SSF63737">
    <property type="entry name" value="Leukotriene A4 hydrolase N-terminal domain"/>
    <property type="match status" value="1"/>
</dbReference>
<dbReference type="EMBL" id="BSUJ01000001">
    <property type="protein sequence ID" value="GMA19457.1"/>
    <property type="molecule type" value="Genomic_DNA"/>
</dbReference>
<evidence type="ECO:0000256" key="1">
    <source>
        <dbReference type="ARBA" id="ARBA00000098"/>
    </source>
</evidence>